<comment type="similarity">
    <text evidence="1 4">Belongs to the aldehyde dehydrogenase family.</text>
</comment>
<evidence type="ECO:0000313" key="6">
    <source>
        <dbReference type="EMBL" id="MBB6082878.1"/>
    </source>
</evidence>
<evidence type="ECO:0000256" key="3">
    <source>
        <dbReference type="PROSITE-ProRule" id="PRU10007"/>
    </source>
</evidence>
<dbReference type="SUPFAM" id="SSF53720">
    <property type="entry name" value="ALDH-like"/>
    <property type="match status" value="1"/>
</dbReference>
<dbReference type="Pfam" id="PF00171">
    <property type="entry name" value="Aldedh"/>
    <property type="match status" value="1"/>
</dbReference>
<evidence type="ECO:0000259" key="5">
    <source>
        <dbReference type="Pfam" id="PF00171"/>
    </source>
</evidence>
<dbReference type="Gene3D" id="3.40.605.10">
    <property type="entry name" value="Aldehyde Dehydrogenase, Chain A, domain 1"/>
    <property type="match status" value="1"/>
</dbReference>
<protein>
    <submittedName>
        <fullName evidence="6">Betaine-aldehyde dehydrogenase</fullName>
        <ecNumber evidence="6">1.2.1.8</ecNumber>
    </submittedName>
</protein>
<evidence type="ECO:0000256" key="4">
    <source>
        <dbReference type="RuleBase" id="RU003345"/>
    </source>
</evidence>
<proteinExistence type="inferred from homology"/>
<feature type="domain" description="Aldehyde dehydrogenase" evidence="5">
    <location>
        <begin position="30"/>
        <end position="491"/>
    </location>
</feature>
<dbReference type="EC" id="1.2.1.8" evidence="6"/>
<dbReference type="FunFam" id="3.40.605.10:FF:000007">
    <property type="entry name" value="NAD/NADP-dependent betaine aldehyde dehydrogenase"/>
    <property type="match status" value="1"/>
</dbReference>
<dbReference type="PANTHER" id="PTHR11699">
    <property type="entry name" value="ALDEHYDE DEHYDROGENASE-RELATED"/>
    <property type="match status" value="1"/>
</dbReference>
<comment type="caution">
    <text evidence="6">The sequence shown here is derived from an EMBL/GenBank/DDBJ whole genome shotgun (WGS) entry which is preliminary data.</text>
</comment>
<dbReference type="InterPro" id="IPR016162">
    <property type="entry name" value="Ald_DH_N"/>
</dbReference>
<dbReference type="InterPro" id="IPR015590">
    <property type="entry name" value="Aldehyde_DH_dom"/>
</dbReference>
<dbReference type="AlphaFoldDB" id="A0A7W9WMV4"/>
<dbReference type="Proteomes" id="UP000541136">
    <property type="component" value="Unassembled WGS sequence"/>
</dbReference>
<dbReference type="GO" id="GO:0008802">
    <property type="term" value="F:betaine-aldehyde dehydrogenase (NAD+) activity"/>
    <property type="evidence" value="ECO:0007669"/>
    <property type="project" value="UniProtKB-EC"/>
</dbReference>
<gene>
    <name evidence="6" type="ORF">HNR28_000907</name>
</gene>
<evidence type="ECO:0000256" key="1">
    <source>
        <dbReference type="ARBA" id="ARBA00009986"/>
    </source>
</evidence>
<feature type="active site" evidence="3">
    <location>
        <position position="263"/>
    </location>
</feature>
<evidence type="ECO:0000313" key="7">
    <source>
        <dbReference type="Proteomes" id="UP000541136"/>
    </source>
</evidence>
<dbReference type="InterPro" id="IPR029510">
    <property type="entry name" value="Ald_DH_CS_GLU"/>
</dbReference>
<dbReference type="Gene3D" id="3.40.309.10">
    <property type="entry name" value="Aldehyde Dehydrogenase, Chain A, domain 2"/>
    <property type="match status" value="1"/>
</dbReference>
<keyword evidence="2 4" id="KW-0560">Oxidoreductase</keyword>
<dbReference type="InterPro" id="IPR016161">
    <property type="entry name" value="Ald_DH/histidinol_DH"/>
</dbReference>
<dbReference type="InterPro" id="IPR016163">
    <property type="entry name" value="Ald_DH_C"/>
</dbReference>
<evidence type="ECO:0000256" key="2">
    <source>
        <dbReference type="ARBA" id="ARBA00023002"/>
    </source>
</evidence>
<accession>A0A7W9WMV4</accession>
<reference evidence="6 7" key="1">
    <citation type="submission" date="2020-08" db="EMBL/GenBank/DDBJ databases">
        <title>Genomic Encyclopedia of Type Strains, Phase IV (KMG-IV): sequencing the most valuable type-strain genomes for metagenomic binning, comparative biology and taxonomic classification.</title>
        <authorList>
            <person name="Goeker M."/>
        </authorList>
    </citation>
    <scope>NUCLEOTIDE SEQUENCE [LARGE SCALE GENOMIC DNA]</scope>
    <source>
        <strain evidence="6 7">DSM 12141</strain>
    </source>
</reference>
<name>A0A7W9WMV4_CASDE</name>
<organism evidence="6 7">
    <name type="scientific">Castellaniella defragrans</name>
    <name type="common">Alcaligenes defragrans</name>
    <dbReference type="NCBI Taxonomy" id="75697"/>
    <lineage>
        <taxon>Bacteria</taxon>
        <taxon>Pseudomonadati</taxon>
        <taxon>Pseudomonadota</taxon>
        <taxon>Betaproteobacteria</taxon>
        <taxon>Burkholderiales</taxon>
        <taxon>Alcaligenaceae</taxon>
        <taxon>Castellaniella</taxon>
    </lineage>
</organism>
<sequence length="495" mass="52797">MEMKTSPAPASPTHPALPAHRELFYGGAWHPAHGGAHWECFSPTNGSSLGICADASDADVDAAVQAAHCAFPAWRDTHPSDRAARLRQAAARIRQHGGDLALIDALDCGNAITPMKGDVENAATQLEFFAGLVTEAKGETIPMGHGRLNYTLREPLGVVGRIGAFNHPFMFSAAKMAAPLAAGNTVVIKPPEQAPLSTLRLAELVGDLFPPGVFNVVTGRGKEAGQALVRHPAVAKIGLIGSVEAGRAVMRTAADTLKPVLLELGGKNALIGFADADLPALADAIVQGMNFAWCGQSCGSTSRVFLHESIHDRIADMVRERLAAFQPGLPQDPDTTMGAIVSAEQHRRILDYIRIGRDEGATLSYGGTVPADPGLAQGFFIEPTLFTGVQPSMRIAREEIFGPVLSLFRWTDAGAMLAAVNAPDYGLTCSLWTRDLATALEFSSRVQAGYVWINEVGRHFLGAPYGGFKQSGNGREECFDELLAFTQTKNVHVRY</sequence>
<dbReference type="PROSITE" id="PS00687">
    <property type="entry name" value="ALDEHYDE_DEHYDR_GLU"/>
    <property type="match status" value="1"/>
</dbReference>
<dbReference type="EMBL" id="JACHIB010000004">
    <property type="protein sequence ID" value="MBB6082878.1"/>
    <property type="molecule type" value="Genomic_DNA"/>
</dbReference>